<reference evidence="2" key="1">
    <citation type="journal article" date="2014" name="Int. J. Syst. Evol. Microbiol.">
        <title>Complete genome sequence of Corynebacterium casei LMG S-19264T (=DSM 44701T), isolated from a smear-ripened cheese.</title>
        <authorList>
            <consortium name="US DOE Joint Genome Institute (JGI-PGF)"/>
            <person name="Walter F."/>
            <person name="Albersmeier A."/>
            <person name="Kalinowski J."/>
            <person name="Ruckert C."/>
        </authorList>
    </citation>
    <scope>NUCLEOTIDE SEQUENCE</scope>
    <source>
        <strain evidence="2">CGMCC 1.14984</strain>
    </source>
</reference>
<evidence type="ECO:0000313" key="2">
    <source>
        <dbReference type="EMBL" id="GGH95517.1"/>
    </source>
</evidence>
<evidence type="ECO:0000313" key="5">
    <source>
        <dbReference type="Proteomes" id="UP000818603"/>
    </source>
</evidence>
<evidence type="ECO:0000259" key="1">
    <source>
        <dbReference type="Pfam" id="PF10090"/>
    </source>
</evidence>
<dbReference type="AlphaFoldDB" id="A0A8J3EQH9"/>
<dbReference type="Gene3D" id="3.30.565.10">
    <property type="entry name" value="Histidine kinase-like ATPase, C-terminal domain"/>
    <property type="match status" value="1"/>
</dbReference>
<dbReference type="InterPro" id="IPR036890">
    <property type="entry name" value="HATPase_C_sf"/>
</dbReference>
<accession>A0A8J3EQH9</accession>
<name>A0A8J3EQH9_9PROT</name>
<reference evidence="2" key="3">
    <citation type="submission" date="2020-09" db="EMBL/GenBank/DDBJ databases">
        <authorList>
            <person name="Sun Q."/>
            <person name="Zhou Y."/>
        </authorList>
    </citation>
    <scope>NUCLEOTIDE SEQUENCE</scope>
    <source>
        <strain evidence="2">CGMCC 1.14984</strain>
    </source>
</reference>
<comment type="caution">
    <text evidence="2">The sequence shown here is derived from an EMBL/GenBank/DDBJ whole genome shotgun (WGS) entry which is preliminary data.</text>
</comment>
<keyword evidence="5" id="KW-1185">Reference proteome</keyword>
<sequence length="217" mass="23048">MSIATDPLALASLLSSRLCHDLINPVGAMGTGLEVMETEDDPVMQAEARKLIKLSAEKSIAMLDFARLAFGAGSAYGAEIDLDDGKRVMIPVFSFIKPDLDWQLPGGHVPKDFVKAVLNITLMMADCVPRAGSKVTVSGHVGELVIRATGPKAKLKPELLSAFAAEEEGLEPKMTPAYLAGMIAEATGGKIRGQAVSEEEVVLLATFPAWEVRDAAE</sequence>
<evidence type="ECO:0000313" key="3">
    <source>
        <dbReference type="EMBL" id="NHK27464.1"/>
    </source>
</evidence>
<dbReference type="RefSeq" id="WP_155138442.1">
    <property type="nucleotide sequence ID" value="NZ_BMGZ01000001.1"/>
</dbReference>
<dbReference type="Pfam" id="PF10090">
    <property type="entry name" value="HPTransfase"/>
    <property type="match status" value="1"/>
</dbReference>
<dbReference type="Gene3D" id="1.10.287.130">
    <property type="match status" value="1"/>
</dbReference>
<feature type="domain" description="Histidine phosphotransferase ChpT C-terminal" evidence="1">
    <location>
        <begin position="92"/>
        <end position="192"/>
    </location>
</feature>
<reference evidence="3 5" key="2">
    <citation type="submission" date="2020-02" db="EMBL/GenBank/DDBJ databases">
        <title>Genome sequence of Parvularcula flava strain NH6-79.</title>
        <authorList>
            <person name="Abdul Karim M.H."/>
            <person name="Lam M.Q."/>
            <person name="Chen S.J."/>
            <person name="Yahya A."/>
            <person name="Shahir S."/>
            <person name="Shamsir M.S."/>
            <person name="Chong C.S."/>
        </authorList>
    </citation>
    <scope>NUCLEOTIDE SEQUENCE [LARGE SCALE GENOMIC DNA]</scope>
    <source>
        <strain evidence="3 5">NH6-79</strain>
    </source>
</reference>
<dbReference type="Proteomes" id="UP000621856">
    <property type="component" value="Unassembled WGS sequence"/>
</dbReference>
<dbReference type="EMBL" id="BMGZ01000001">
    <property type="protein sequence ID" value="GGH95517.1"/>
    <property type="molecule type" value="Genomic_DNA"/>
</dbReference>
<dbReference type="EMBL" id="VCJR02000001">
    <property type="protein sequence ID" value="NHK27464.1"/>
    <property type="molecule type" value="Genomic_DNA"/>
</dbReference>
<organism evidence="2 4">
    <name type="scientific">Aquisalinus luteolus</name>
    <dbReference type="NCBI Taxonomy" id="1566827"/>
    <lineage>
        <taxon>Bacteria</taxon>
        <taxon>Pseudomonadati</taxon>
        <taxon>Pseudomonadota</taxon>
        <taxon>Alphaproteobacteria</taxon>
        <taxon>Parvularculales</taxon>
        <taxon>Parvularculaceae</taxon>
        <taxon>Aquisalinus</taxon>
    </lineage>
</organism>
<gene>
    <name evidence="3" type="ORF">FF098_006065</name>
    <name evidence="2" type="ORF">GCM10011355_12250</name>
</gene>
<protein>
    <submittedName>
        <fullName evidence="2">Histidine phosphotransferase</fullName>
    </submittedName>
</protein>
<dbReference type="Proteomes" id="UP000818603">
    <property type="component" value="Unassembled WGS sequence"/>
</dbReference>
<evidence type="ECO:0000313" key="4">
    <source>
        <dbReference type="Proteomes" id="UP000621856"/>
    </source>
</evidence>
<proteinExistence type="predicted"/>
<dbReference type="InterPro" id="IPR018762">
    <property type="entry name" value="ChpT_C"/>
</dbReference>